<dbReference type="Pfam" id="PF16793">
    <property type="entry name" value="RepB_primase"/>
    <property type="match status" value="1"/>
</dbReference>
<proteinExistence type="predicted"/>
<dbReference type="EMBL" id="LR796769">
    <property type="protein sequence ID" value="CAB4165094.1"/>
    <property type="molecule type" value="Genomic_DNA"/>
</dbReference>
<evidence type="ECO:0000313" key="2">
    <source>
        <dbReference type="EMBL" id="CAB4165094.1"/>
    </source>
</evidence>
<organism evidence="2">
    <name type="scientific">uncultured Caudovirales phage</name>
    <dbReference type="NCBI Taxonomy" id="2100421"/>
    <lineage>
        <taxon>Viruses</taxon>
        <taxon>Duplodnaviria</taxon>
        <taxon>Heunggongvirae</taxon>
        <taxon>Uroviricota</taxon>
        <taxon>Caudoviricetes</taxon>
        <taxon>Peduoviridae</taxon>
        <taxon>Maltschvirus</taxon>
        <taxon>Maltschvirus maltsch</taxon>
    </lineage>
</organism>
<protein>
    <submittedName>
        <fullName evidence="2">RepB DNA-primase from phage plasmid</fullName>
    </submittedName>
</protein>
<feature type="domain" description="RepB-like DNA primase" evidence="1">
    <location>
        <begin position="38"/>
        <end position="169"/>
    </location>
</feature>
<name>A0A6J5PBZ1_9CAUD</name>
<gene>
    <name evidence="2" type="ORF">UFOVP815_13</name>
</gene>
<accession>A0A6J5PBZ1</accession>
<dbReference type="Gene3D" id="3.30.70.1790">
    <property type="entry name" value="RepB DNA-primase, N-terminal domain"/>
    <property type="match status" value="1"/>
</dbReference>
<evidence type="ECO:0000259" key="1">
    <source>
        <dbReference type="Pfam" id="PF16793"/>
    </source>
</evidence>
<reference evidence="2" key="1">
    <citation type="submission" date="2020-04" db="EMBL/GenBank/DDBJ databases">
        <authorList>
            <person name="Chiriac C."/>
            <person name="Salcher M."/>
            <person name="Ghai R."/>
            <person name="Kavagutti S V."/>
        </authorList>
    </citation>
    <scope>NUCLEOTIDE SEQUENCE</scope>
</reference>
<dbReference type="InterPro" id="IPR039459">
    <property type="entry name" value="RepB-like_DNA_primase_dom"/>
</dbReference>
<sequence length="311" mass="34646">MTAEYEFLDALAEGIGPEARMIVCGFGGDPATAGPAAWKPRPWRAGAELNLGAQWNAYVTVAAFGRAGDGSFRRRTETFAAGRALMVDDVGTKVDPALVKGVPPSVRIETSPGNEQWWYILDRPETDAARFDGVIRAFISSKLLGADPGMSGVTRVGRLPNYYNCKAAYGGWRVELRELSDRRFSLDDLLSAFSLQINGRRMTREKLLTEDALERNRAFLGAYKFLDDRGMLKRHEPDRSGWTEMRCPWIDDHTGRADNGAALREPAPENEHYGAFRCHHGHCIDKGWAELTDWINDEAIEELNHAARSTT</sequence>